<gene>
    <name evidence="3" type="ORF">JTE90_010394</name>
</gene>
<dbReference type="AlphaFoldDB" id="A0AAV6W4Z2"/>
<reference evidence="3 4" key="1">
    <citation type="journal article" date="2022" name="Nat. Ecol. Evol.">
        <title>A masculinizing supergene underlies an exaggerated male reproductive morph in a spider.</title>
        <authorList>
            <person name="Hendrickx F."/>
            <person name="De Corte Z."/>
            <person name="Sonet G."/>
            <person name="Van Belleghem S.M."/>
            <person name="Kostlbacher S."/>
            <person name="Vangestel C."/>
        </authorList>
    </citation>
    <scope>NUCLEOTIDE SEQUENCE [LARGE SCALE GENOMIC DNA]</scope>
    <source>
        <strain evidence="3">W744_W776</strain>
    </source>
</reference>
<dbReference type="Proteomes" id="UP000827092">
    <property type="component" value="Unassembled WGS sequence"/>
</dbReference>
<evidence type="ECO:0000259" key="2">
    <source>
        <dbReference type="Pfam" id="PF24237"/>
    </source>
</evidence>
<dbReference type="InterPro" id="IPR056515">
    <property type="entry name" value="INO80E_N"/>
</dbReference>
<accession>A0AAV6W4Z2</accession>
<dbReference type="PANTHER" id="PTHR21812">
    <property type="entry name" value="INO80 COMPLEX SUBUNIT E"/>
    <property type="match status" value="1"/>
</dbReference>
<dbReference type="PANTHER" id="PTHR21812:SF1">
    <property type="entry name" value="INO80 COMPLEX SUBUNIT E"/>
    <property type="match status" value="1"/>
</dbReference>
<dbReference type="Pfam" id="PF24237">
    <property type="entry name" value="INO80E"/>
    <property type="match status" value="1"/>
</dbReference>
<dbReference type="GO" id="GO:0006338">
    <property type="term" value="P:chromatin remodeling"/>
    <property type="evidence" value="ECO:0007669"/>
    <property type="project" value="InterPro"/>
</dbReference>
<feature type="region of interest" description="Disordered" evidence="1">
    <location>
        <begin position="94"/>
        <end position="148"/>
    </location>
</feature>
<sequence>MPPKVMESQSYRLKYLNLKKKFKALLYENESFQEELRKSQRKLLRISRDKSFLLDRIMKFENVESSTTDSDATVSSDTDGEFHAQIHVMKKCPPHNRNIPVKTGKNPVRKKAQSHADNQEAVSSNASVNNIANEVKKKKSRKAATPKAVAKIKTEPSLHPISDIPILHRTSCLPSAASVAETPKPTSVKIEPLSIGLGDGHMTSEEIERHLDAKQSLRDLMPEKTPLTLPIEIFSNDPLEIECLIK</sequence>
<keyword evidence="4" id="KW-1185">Reference proteome</keyword>
<feature type="compositionally biased region" description="Low complexity" evidence="1">
    <location>
        <begin position="120"/>
        <end position="133"/>
    </location>
</feature>
<name>A0AAV6W4Z2_9ARAC</name>
<comment type="caution">
    <text evidence="3">The sequence shown here is derived from an EMBL/GenBank/DDBJ whole genome shotgun (WGS) entry which is preliminary data.</text>
</comment>
<proteinExistence type="predicted"/>
<dbReference type="GO" id="GO:0031011">
    <property type="term" value="C:Ino80 complex"/>
    <property type="evidence" value="ECO:0007669"/>
    <property type="project" value="InterPro"/>
</dbReference>
<evidence type="ECO:0000313" key="3">
    <source>
        <dbReference type="EMBL" id="KAG8202023.1"/>
    </source>
</evidence>
<feature type="domain" description="INO80 complex subunit E N-terminal" evidence="2">
    <location>
        <begin position="11"/>
        <end position="57"/>
    </location>
</feature>
<evidence type="ECO:0000256" key="1">
    <source>
        <dbReference type="SAM" id="MobiDB-lite"/>
    </source>
</evidence>
<dbReference type="InterPro" id="IPR026678">
    <property type="entry name" value="INO80E"/>
</dbReference>
<dbReference type="EMBL" id="JAFNEN010000001">
    <property type="protein sequence ID" value="KAG8202023.1"/>
    <property type="molecule type" value="Genomic_DNA"/>
</dbReference>
<evidence type="ECO:0000313" key="4">
    <source>
        <dbReference type="Proteomes" id="UP000827092"/>
    </source>
</evidence>
<protein>
    <recommendedName>
        <fullName evidence="2">INO80 complex subunit E N-terminal domain-containing protein</fullName>
    </recommendedName>
</protein>
<organism evidence="3 4">
    <name type="scientific">Oedothorax gibbosus</name>
    <dbReference type="NCBI Taxonomy" id="931172"/>
    <lineage>
        <taxon>Eukaryota</taxon>
        <taxon>Metazoa</taxon>
        <taxon>Ecdysozoa</taxon>
        <taxon>Arthropoda</taxon>
        <taxon>Chelicerata</taxon>
        <taxon>Arachnida</taxon>
        <taxon>Araneae</taxon>
        <taxon>Araneomorphae</taxon>
        <taxon>Entelegynae</taxon>
        <taxon>Araneoidea</taxon>
        <taxon>Linyphiidae</taxon>
        <taxon>Erigoninae</taxon>
        <taxon>Oedothorax</taxon>
    </lineage>
</organism>